<evidence type="ECO:0000313" key="10">
    <source>
        <dbReference type="Proteomes" id="UP000289821"/>
    </source>
</evidence>
<comment type="similarity">
    <text evidence="2">Belongs to the SusD family.</text>
</comment>
<dbReference type="InterPro" id="IPR033985">
    <property type="entry name" value="SusD-like_N"/>
</dbReference>
<feature type="region of interest" description="Disordered" evidence="6">
    <location>
        <begin position="388"/>
        <end position="411"/>
    </location>
</feature>
<dbReference type="Gene3D" id="1.10.3780.10">
    <property type="entry name" value="SusD-like"/>
    <property type="match status" value="1"/>
</dbReference>
<dbReference type="EMBL" id="QOVI01000005">
    <property type="protein sequence ID" value="RXG13186.1"/>
    <property type="molecule type" value="Genomic_DNA"/>
</dbReference>
<sequence length="547" mass="62548">MLIFNIKYMKKINLFQKAACAMGVLLTIGCTDLEETTYSELSESNFYKTELELVQANLRPFTHMQAWLAWSGQNGYYYHNELSADQTAWPQKGRHGYDNADHIRQHYHTWTEQEGRLNSAWRLMWTGLGFVNTAIESIEAVDAASIGVTPERLASIVAEAKVLRAYHYMKIMDMWGNVPIVTTVGEPNNPATASREEVFTFIEQELLENVEKLQPLSPKLIGRMSRAVGYSILSELYLNAEVWSGTPRWEESVMYSDKVINGDGGSLTGNIALDQDPLGPFNNTNEDSPENIFQFPFSRKNDFGYDWRSFYMGFSNMTAALDVNYSGNNAFVVVPTAFNAYKENDIRKQEWFLFGPQYKLGTDEPILGSEEYNGQPFIYVNNIRRNTEGQTGEGSMTDGEENSGARFHKYRSGTQDDPNYLEGDYVIYRLTEMYFNKAEALMRLNNGNATQEAVDLINQSKVRYFTADDWVDEAYTTSTLTMEELLAERGREFIFEGKRRTDLIRFGAFTTNSWWDHEPSGDPNLTLYPIPFRQLQANPNLVQNPGY</sequence>
<gene>
    <name evidence="9" type="ORF">DSM04_105164</name>
</gene>
<evidence type="ECO:0000256" key="6">
    <source>
        <dbReference type="SAM" id="MobiDB-lite"/>
    </source>
</evidence>
<dbReference type="InterPro" id="IPR012944">
    <property type="entry name" value="SusD_RagB_dom"/>
</dbReference>
<keyword evidence="10" id="KW-1185">Reference proteome</keyword>
<keyword evidence="4" id="KW-0472">Membrane</keyword>
<evidence type="ECO:0000256" key="2">
    <source>
        <dbReference type="ARBA" id="ARBA00006275"/>
    </source>
</evidence>
<accession>A0A4Q0NR72</accession>
<organism evidence="9 10">
    <name type="scientific">Leeuwenhoekiella aestuarii</name>
    <dbReference type="NCBI Taxonomy" id="2249426"/>
    <lineage>
        <taxon>Bacteria</taxon>
        <taxon>Pseudomonadati</taxon>
        <taxon>Bacteroidota</taxon>
        <taxon>Flavobacteriia</taxon>
        <taxon>Flavobacteriales</taxon>
        <taxon>Flavobacteriaceae</taxon>
        <taxon>Leeuwenhoekiella</taxon>
    </lineage>
</organism>
<dbReference type="Pfam" id="PF07980">
    <property type="entry name" value="SusD_RagB"/>
    <property type="match status" value="1"/>
</dbReference>
<dbReference type="SUPFAM" id="SSF48452">
    <property type="entry name" value="TPR-like"/>
    <property type="match status" value="1"/>
</dbReference>
<dbReference type="InterPro" id="IPR011990">
    <property type="entry name" value="TPR-like_helical_dom_sf"/>
</dbReference>
<dbReference type="GO" id="GO:0009279">
    <property type="term" value="C:cell outer membrane"/>
    <property type="evidence" value="ECO:0007669"/>
    <property type="project" value="UniProtKB-SubCell"/>
</dbReference>
<keyword evidence="3" id="KW-0732">Signal</keyword>
<evidence type="ECO:0000256" key="5">
    <source>
        <dbReference type="ARBA" id="ARBA00023237"/>
    </source>
</evidence>
<dbReference type="Gene3D" id="1.25.40.10">
    <property type="entry name" value="Tetratricopeptide repeat domain"/>
    <property type="match status" value="1"/>
</dbReference>
<evidence type="ECO:0000259" key="7">
    <source>
        <dbReference type="Pfam" id="PF07980"/>
    </source>
</evidence>
<keyword evidence="5" id="KW-0998">Cell outer membrane</keyword>
<evidence type="ECO:0000256" key="3">
    <source>
        <dbReference type="ARBA" id="ARBA00022729"/>
    </source>
</evidence>
<feature type="domain" description="RagB/SusD" evidence="7">
    <location>
        <begin position="289"/>
        <end position="547"/>
    </location>
</feature>
<evidence type="ECO:0000259" key="8">
    <source>
        <dbReference type="Pfam" id="PF14322"/>
    </source>
</evidence>
<dbReference type="Pfam" id="PF14322">
    <property type="entry name" value="SusD-like_3"/>
    <property type="match status" value="1"/>
</dbReference>
<dbReference type="PROSITE" id="PS51257">
    <property type="entry name" value="PROKAR_LIPOPROTEIN"/>
    <property type="match status" value="1"/>
</dbReference>
<dbReference type="Proteomes" id="UP000289821">
    <property type="component" value="Unassembled WGS sequence"/>
</dbReference>
<reference evidence="9 10" key="1">
    <citation type="submission" date="2018-07" db="EMBL/GenBank/DDBJ databases">
        <title>Leeuwenhoekiella genomics.</title>
        <authorList>
            <person name="Tahon G."/>
            <person name="Willems A."/>
        </authorList>
    </citation>
    <scope>NUCLEOTIDE SEQUENCE [LARGE SCALE GENOMIC DNA]</scope>
    <source>
        <strain evidence="9 10">R-50232</strain>
    </source>
</reference>
<dbReference type="AlphaFoldDB" id="A0A4Q0NR72"/>
<name>A0A4Q0NR72_9FLAO</name>
<evidence type="ECO:0000256" key="4">
    <source>
        <dbReference type="ARBA" id="ARBA00023136"/>
    </source>
</evidence>
<comment type="caution">
    <text evidence="9">The sequence shown here is derived from an EMBL/GenBank/DDBJ whole genome shotgun (WGS) entry which is preliminary data.</text>
</comment>
<feature type="domain" description="SusD-like N-terminal" evidence="8">
    <location>
        <begin position="66"/>
        <end position="238"/>
    </location>
</feature>
<evidence type="ECO:0000256" key="1">
    <source>
        <dbReference type="ARBA" id="ARBA00004442"/>
    </source>
</evidence>
<protein>
    <submittedName>
        <fullName evidence="9">Putative outer membrane starch-binding protein</fullName>
    </submittedName>
</protein>
<proteinExistence type="inferred from homology"/>
<comment type="subcellular location">
    <subcellularLocation>
        <location evidence="1">Cell outer membrane</location>
    </subcellularLocation>
</comment>
<evidence type="ECO:0000313" key="9">
    <source>
        <dbReference type="EMBL" id="RXG13186.1"/>
    </source>
</evidence>
<dbReference type="Gene3D" id="1.25.40.390">
    <property type="match status" value="1"/>
</dbReference>